<dbReference type="InterPro" id="IPR018867">
    <property type="entry name" value="Cell_div_borealin"/>
</dbReference>
<evidence type="ECO:0000256" key="8">
    <source>
        <dbReference type="ARBA" id="ARBA00023306"/>
    </source>
</evidence>
<keyword evidence="14" id="KW-1185">Reference proteome</keyword>
<keyword evidence="4" id="KW-0158">Chromosome</keyword>
<comment type="similarity">
    <text evidence="3">Belongs to the borealin family.</text>
</comment>
<keyword evidence="7" id="KW-0539">Nucleus</keyword>
<dbReference type="GO" id="GO:0032133">
    <property type="term" value="C:chromosome passenger complex"/>
    <property type="evidence" value="ECO:0007669"/>
    <property type="project" value="TreeGrafter"/>
</dbReference>
<protein>
    <submittedName>
        <fullName evidence="13">Uncharacterized protein</fullName>
    </submittedName>
</protein>
<feature type="compositionally biased region" description="Basic and acidic residues" evidence="10">
    <location>
        <begin position="100"/>
        <end position="118"/>
    </location>
</feature>
<name>A0A427YDX2_9TREE</name>
<feature type="compositionally biased region" description="Polar residues" evidence="10">
    <location>
        <begin position="126"/>
        <end position="135"/>
    </location>
</feature>
<sequence>MATKTRRPVAMATPPQQNKARSVYSAEEKRGLLDNFDLEVADKTRSFHATLSATLASFLTRQETEILKLPRELRAMKLGDLQGKWDGSFAGTLQRITRERFEEREKEEAAKATEEQVKGKRKRGTGTASNASSPVRNAKNAKTAATEILNASSSKRRPAASTSKRAKPVASSSKGPSSLPQDHAFAPNLPSTPLIPRKARRNESFMSMNGSPIANPYDTAVPSPTHASVGHGDTHSHSQPSRGALFGSYRTKVDDRGAHAGGGDDGEDEGTEGDSDSDSDLTLPDPEAYEAQVLASKHSSKASNRSEGLGGSKPSRPKRAPSLFFRQSLTGGGVPGAMAGGASDEEDVDGVGRKLSSIKLSDGRVIQFDPIAVDRAQVEIELAEGGLSEQEKTKARAEIGAKAKAALTARLGSWA</sequence>
<evidence type="ECO:0000256" key="10">
    <source>
        <dbReference type="SAM" id="MobiDB-lite"/>
    </source>
</evidence>
<keyword evidence="9" id="KW-0137">Centromere</keyword>
<accession>A0A427YDX2</accession>
<evidence type="ECO:0000256" key="2">
    <source>
        <dbReference type="ARBA" id="ARBA00004584"/>
    </source>
</evidence>
<evidence type="ECO:0000256" key="7">
    <source>
        <dbReference type="ARBA" id="ARBA00023242"/>
    </source>
</evidence>
<keyword evidence="8" id="KW-0131">Cell cycle</keyword>
<evidence type="ECO:0000256" key="9">
    <source>
        <dbReference type="ARBA" id="ARBA00023328"/>
    </source>
</evidence>
<comment type="subcellular location">
    <subcellularLocation>
        <location evidence="2">Chromosome</location>
        <location evidence="2">Centromere</location>
    </subcellularLocation>
    <subcellularLocation>
        <location evidence="1">Nucleus</location>
    </subcellularLocation>
</comment>
<keyword evidence="6" id="KW-0498">Mitosis</keyword>
<feature type="domain" description="Borealin C-terminal" evidence="12">
    <location>
        <begin position="156"/>
        <end position="216"/>
    </location>
</feature>
<feature type="region of interest" description="Disordered" evidence="10">
    <location>
        <begin position="100"/>
        <end position="350"/>
    </location>
</feature>
<evidence type="ECO:0000256" key="5">
    <source>
        <dbReference type="ARBA" id="ARBA00022618"/>
    </source>
</evidence>
<dbReference type="EMBL" id="RSCD01000014">
    <property type="protein sequence ID" value="RSH89320.1"/>
    <property type="molecule type" value="Genomic_DNA"/>
</dbReference>
<evidence type="ECO:0000313" key="14">
    <source>
        <dbReference type="Proteomes" id="UP000279259"/>
    </source>
</evidence>
<feature type="compositionally biased region" description="Gly residues" evidence="10">
    <location>
        <begin position="330"/>
        <end position="339"/>
    </location>
</feature>
<dbReference type="InterPro" id="IPR018851">
    <property type="entry name" value="Borealin_N"/>
</dbReference>
<evidence type="ECO:0000256" key="3">
    <source>
        <dbReference type="ARBA" id="ARBA00009914"/>
    </source>
</evidence>
<keyword evidence="5" id="KW-0132">Cell division</keyword>
<comment type="caution">
    <text evidence="13">The sequence shown here is derived from an EMBL/GenBank/DDBJ whole genome shotgun (WGS) entry which is preliminary data.</text>
</comment>
<dbReference type="GO" id="GO:0051301">
    <property type="term" value="P:cell division"/>
    <property type="evidence" value="ECO:0007669"/>
    <property type="project" value="UniProtKB-KW"/>
</dbReference>
<dbReference type="InterPro" id="IPR046466">
    <property type="entry name" value="Borealin_C"/>
</dbReference>
<evidence type="ECO:0000256" key="4">
    <source>
        <dbReference type="ARBA" id="ARBA00022454"/>
    </source>
</evidence>
<evidence type="ECO:0000259" key="12">
    <source>
        <dbReference type="Pfam" id="PF10512"/>
    </source>
</evidence>
<dbReference type="GO" id="GO:0051233">
    <property type="term" value="C:spindle midzone"/>
    <property type="evidence" value="ECO:0007669"/>
    <property type="project" value="TreeGrafter"/>
</dbReference>
<dbReference type="Proteomes" id="UP000279259">
    <property type="component" value="Unassembled WGS sequence"/>
</dbReference>
<dbReference type="STRING" id="1890683.A0A427YDX2"/>
<dbReference type="AlphaFoldDB" id="A0A427YDX2"/>
<evidence type="ECO:0000259" key="11">
    <source>
        <dbReference type="Pfam" id="PF10444"/>
    </source>
</evidence>
<gene>
    <name evidence="13" type="ORF">EHS25_002432</name>
</gene>
<dbReference type="GO" id="GO:0000775">
    <property type="term" value="C:chromosome, centromeric region"/>
    <property type="evidence" value="ECO:0007669"/>
    <property type="project" value="UniProtKB-SubCell"/>
</dbReference>
<feature type="region of interest" description="Disordered" evidence="10">
    <location>
        <begin position="1"/>
        <end position="25"/>
    </location>
</feature>
<reference evidence="13 14" key="1">
    <citation type="submission" date="2018-11" db="EMBL/GenBank/DDBJ databases">
        <title>Genome sequence of Saitozyma podzolica DSM 27192.</title>
        <authorList>
            <person name="Aliyu H."/>
            <person name="Gorte O."/>
            <person name="Ochsenreither K."/>
        </authorList>
    </citation>
    <scope>NUCLEOTIDE SEQUENCE [LARGE SCALE GENOMIC DNA]</scope>
    <source>
        <strain evidence="13 14">DSM 27192</strain>
    </source>
</reference>
<evidence type="ECO:0000256" key="6">
    <source>
        <dbReference type="ARBA" id="ARBA00022776"/>
    </source>
</evidence>
<proteinExistence type="inferred from homology"/>
<feature type="compositionally biased region" description="Polar residues" evidence="10">
    <location>
        <begin position="170"/>
        <end position="180"/>
    </location>
</feature>
<feature type="domain" description="Borealin N-terminal" evidence="11">
    <location>
        <begin position="29"/>
        <end position="82"/>
    </location>
</feature>
<dbReference type="Pfam" id="PF10512">
    <property type="entry name" value="Borealin"/>
    <property type="match status" value="1"/>
</dbReference>
<dbReference type="PANTHER" id="PTHR16040:SF7">
    <property type="entry name" value="AUSTRALIN, ISOFORM A-RELATED"/>
    <property type="match status" value="1"/>
</dbReference>
<dbReference type="GO" id="GO:0000070">
    <property type="term" value="P:mitotic sister chromatid segregation"/>
    <property type="evidence" value="ECO:0007669"/>
    <property type="project" value="TreeGrafter"/>
</dbReference>
<evidence type="ECO:0000313" key="13">
    <source>
        <dbReference type="EMBL" id="RSH89320.1"/>
    </source>
</evidence>
<dbReference type="GO" id="GO:0005634">
    <property type="term" value="C:nucleus"/>
    <property type="evidence" value="ECO:0007669"/>
    <property type="project" value="UniProtKB-SubCell"/>
</dbReference>
<dbReference type="OrthoDB" id="2392550at2759"/>
<organism evidence="13 14">
    <name type="scientific">Saitozyma podzolica</name>
    <dbReference type="NCBI Taxonomy" id="1890683"/>
    <lineage>
        <taxon>Eukaryota</taxon>
        <taxon>Fungi</taxon>
        <taxon>Dikarya</taxon>
        <taxon>Basidiomycota</taxon>
        <taxon>Agaricomycotina</taxon>
        <taxon>Tremellomycetes</taxon>
        <taxon>Tremellales</taxon>
        <taxon>Trimorphomycetaceae</taxon>
        <taxon>Saitozyma</taxon>
    </lineage>
</organism>
<feature type="compositionally biased region" description="Acidic residues" evidence="10">
    <location>
        <begin position="264"/>
        <end position="279"/>
    </location>
</feature>
<evidence type="ECO:0000256" key="1">
    <source>
        <dbReference type="ARBA" id="ARBA00004123"/>
    </source>
</evidence>
<dbReference type="Pfam" id="PF10444">
    <property type="entry name" value="Nbl1_Borealin_N"/>
    <property type="match status" value="1"/>
</dbReference>
<dbReference type="PANTHER" id="PTHR16040">
    <property type="entry name" value="AUSTRALIN, ISOFORM A-RELATED"/>
    <property type="match status" value="1"/>
</dbReference>